<name>A0AA39R5Q0_9LECA</name>
<evidence type="ECO:0000313" key="7">
    <source>
        <dbReference type="EMBL" id="KAK0513803.1"/>
    </source>
</evidence>
<evidence type="ECO:0000256" key="5">
    <source>
        <dbReference type="SAM" id="MobiDB-lite"/>
    </source>
</evidence>
<sequence>MKNGDGWLGLIWMDNGRDLAVSPPGPWTAELGSHTSTFPVIQHHPNMTTRKTADHNRMPPTTCPSATPGDPIDRTHTPQPDLTPQSASLLPLDYDSLLSMANLTKCAVTDPLAALVPLFTHAAFSEVQFLNLMQEQLDAELGPLVPQERHHEFGLENLQYFASMLDRHVGQLRHCLRAIKLLSHTSELQRPSRDQSQTGRSIASVKTFINTDQDPGSWDTDHIHHKLPHLAPSSASSALTLVENYTDLVSRCLDLVARCNAGMNIMMNRSVVLESRKAMEQTDRVKKLTLLATFFIPLSFTASLFGMNFEVFGQGRLGIWIYPTVAVPITILSYAFYVWDVEGLAKKVVRSWDGRRSGARK</sequence>
<evidence type="ECO:0000256" key="2">
    <source>
        <dbReference type="ARBA" id="ARBA00022692"/>
    </source>
</evidence>
<accession>A0AA39R5Q0</accession>
<evidence type="ECO:0000256" key="4">
    <source>
        <dbReference type="ARBA" id="ARBA00023136"/>
    </source>
</evidence>
<evidence type="ECO:0000256" key="3">
    <source>
        <dbReference type="ARBA" id="ARBA00022989"/>
    </source>
</evidence>
<feature type="transmembrane region" description="Helical" evidence="6">
    <location>
        <begin position="288"/>
        <end position="307"/>
    </location>
</feature>
<keyword evidence="2 6" id="KW-0812">Transmembrane</keyword>
<proteinExistence type="predicted"/>
<dbReference type="GO" id="GO:0046873">
    <property type="term" value="F:metal ion transmembrane transporter activity"/>
    <property type="evidence" value="ECO:0007669"/>
    <property type="project" value="InterPro"/>
</dbReference>
<keyword evidence="8" id="KW-1185">Reference proteome</keyword>
<organism evidence="7 8">
    <name type="scientific">Cladonia borealis</name>
    <dbReference type="NCBI Taxonomy" id="184061"/>
    <lineage>
        <taxon>Eukaryota</taxon>
        <taxon>Fungi</taxon>
        <taxon>Dikarya</taxon>
        <taxon>Ascomycota</taxon>
        <taxon>Pezizomycotina</taxon>
        <taxon>Lecanoromycetes</taxon>
        <taxon>OSLEUM clade</taxon>
        <taxon>Lecanoromycetidae</taxon>
        <taxon>Lecanorales</taxon>
        <taxon>Lecanorineae</taxon>
        <taxon>Cladoniaceae</taxon>
        <taxon>Cladonia</taxon>
    </lineage>
</organism>
<dbReference type="GO" id="GO:0016020">
    <property type="term" value="C:membrane"/>
    <property type="evidence" value="ECO:0007669"/>
    <property type="project" value="UniProtKB-SubCell"/>
</dbReference>
<reference evidence="7" key="1">
    <citation type="submission" date="2023-03" db="EMBL/GenBank/DDBJ databases">
        <title>Complete genome of Cladonia borealis.</title>
        <authorList>
            <person name="Park H."/>
        </authorList>
    </citation>
    <scope>NUCLEOTIDE SEQUENCE</scope>
    <source>
        <strain evidence="7">ANT050790</strain>
    </source>
</reference>
<dbReference type="InterPro" id="IPR045863">
    <property type="entry name" value="CorA_TM1_TM2"/>
</dbReference>
<dbReference type="SUPFAM" id="SSF144083">
    <property type="entry name" value="Magnesium transport protein CorA, transmembrane region"/>
    <property type="match status" value="1"/>
</dbReference>
<feature type="region of interest" description="Disordered" evidence="5">
    <location>
        <begin position="49"/>
        <end position="83"/>
    </location>
</feature>
<dbReference type="Pfam" id="PF01544">
    <property type="entry name" value="CorA"/>
    <property type="match status" value="1"/>
</dbReference>
<evidence type="ECO:0000313" key="8">
    <source>
        <dbReference type="Proteomes" id="UP001166286"/>
    </source>
</evidence>
<dbReference type="Gene3D" id="1.20.58.340">
    <property type="entry name" value="Magnesium transport protein CorA, transmembrane region"/>
    <property type="match status" value="1"/>
</dbReference>
<keyword evidence="3 6" id="KW-1133">Transmembrane helix</keyword>
<dbReference type="Proteomes" id="UP001166286">
    <property type="component" value="Unassembled WGS sequence"/>
</dbReference>
<dbReference type="AlphaFoldDB" id="A0AA39R5Q0"/>
<dbReference type="InterPro" id="IPR002523">
    <property type="entry name" value="MgTranspt_CorA/ZnTranspt_ZntB"/>
</dbReference>
<feature type="transmembrane region" description="Helical" evidence="6">
    <location>
        <begin position="319"/>
        <end position="339"/>
    </location>
</feature>
<protein>
    <submittedName>
        <fullName evidence="7">Uncharacterized protein</fullName>
    </submittedName>
</protein>
<comment type="subcellular location">
    <subcellularLocation>
        <location evidence="1">Membrane</location>
        <topology evidence="1">Multi-pass membrane protein</topology>
    </subcellularLocation>
</comment>
<comment type="caution">
    <text evidence="7">The sequence shown here is derived from an EMBL/GenBank/DDBJ whole genome shotgun (WGS) entry which is preliminary data.</text>
</comment>
<evidence type="ECO:0000256" key="6">
    <source>
        <dbReference type="SAM" id="Phobius"/>
    </source>
</evidence>
<dbReference type="EMBL" id="JAFEKC020000006">
    <property type="protein sequence ID" value="KAK0513803.1"/>
    <property type="molecule type" value="Genomic_DNA"/>
</dbReference>
<gene>
    <name evidence="7" type="ORF">JMJ35_003525</name>
</gene>
<keyword evidence="4 6" id="KW-0472">Membrane</keyword>
<evidence type="ECO:0000256" key="1">
    <source>
        <dbReference type="ARBA" id="ARBA00004141"/>
    </source>
</evidence>